<dbReference type="InterPro" id="IPR037185">
    <property type="entry name" value="EmrE-like"/>
</dbReference>
<dbReference type="PANTHER" id="PTHR22911">
    <property type="entry name" value="ACYL-MALONYL CONDENSING ENZYME-RELATED"/>
    <property type="match status" value="1"/>
</dbReference>
<feature type="domain" description="EamA" evidence="7">
    <location>
        <begin position="96"/>
        <end position="225"/>
    </location>
</feature>
<feature type="transmembrane region" description="Helical" evidence="6">
    <location>
        <begin position="20"/>
        <end position="38"/>
    </location>
</feature>
<evidence type="ECO:0000256" key="5">
    <source>
        <dbReference type="ARBA" id="ARBA00023136"/>
    </source>
</evidence>
<feature type="transmembrane region" description="Helical" evidence="6">
    <location>
        <begin position="73"/>
        <end position="91"/>
    </location>
</feature>
<comment type="similarity">
    <text evidence="2">Belongs to the drug/metabolite transporter (DMT) superfamily. 10 TMS drug/metabolite exporter (DME) (TC 2.A.7.3) family.</text>
</comment>
<dbReference type="PANTHER" id="PTHR22911:SF6">
    <property type="entry name" value="SOLUTE CARRIER FAMILY 35 MEMBER G1"/>
    <property type="match status" value="1"/>
</dbReference>
<evidence type="ECO:0000256" key="2">
    <source>
        <dbReference type="ARBA" id="ARBA00009853"/>
    </source>
</evidence>
<comment type="caution">
    <text evidence="8">The sequence shown here is derived from an EMBL/GenBank/DDBJ whole genome shotgun (WGS) entry which is preliminary data.</text>
</comment>
<dbReference type="Gene3D" id="1.10.3730.20">
    <property type="match status" value="1"/>
</dbReference>
<dbReference type="GO" id="GO:0016020">
    <property type="term" value="C:membrane"/>
    <property type="evidence" value="ECO:0007669"/>
    <property type="project" value="UniProtKB-SubCell"/>
</dbReference>
<comment type="subcellular location">
    <subcellularLocation>
        <location evidence="1">Membrane</location>
        <topology evidence="1">Multi-pass membrane protein</topology>
    </subcellularLocation>
</comment>
<feature type="transmembrane region" description="Helical" evidence="6">
    <location>
        <begin position="185"/>
        <end position="203"/>
    </location>
</feature>
<keyword evidence="3 6" id="KW-0812">Transmembrane</keyword>
<name>A0A512DK06_9PROT</name>
<evidence type="ECO:0000256" key="3">
    <source>
        <dbReference type="ARBA" id="ARBA00022692"/>
    </source>
</evidence>
<evidence type="ECO:0000259" key="7">
    <source>
        <dbReference type="Pfam" id="PF00892"/>
    </source>
</evidence>
<reference evidence="8 9" key="1">
    <citation type="submission" date="2019-07" db="EMBL/GenBank/DDBJ databases">
        <title>Whole genome shotgun sequence of Skermanella aerolata NBRC 106429.</title>
        <authorList>
            <person name="Hosoyama A."/>
            <person name="Uohara A."/>
            <person name="Ohji S."/>
            <person name="Ichikawa N."/>
        </authorList>
    </citation>
    <scope>NUCLEOTIDE SEQUENCE [LARGE SCALE GENOMIC DNA]</scope>
    <source>
        <strain evidence="8 9">NBRC 106429</strain>
    </source>
</reference>
<dbReference type="EMBL" id="BJYZ01000003">
    <property type="protein sequence ID" value="GEO36799.1"/>
    <property type="molecule type" value="Genomic_DNA"/>
</dbReference>
<dbReference type="Pfam" id="PF00892">
    <property type="entry name" value="EamA"/>
    <property type="match status" value="2"/>
</dbReference>
<dbReference type="AlphaFoldDB" id="A0A512DK06"/>
<feature type="transmembrane region" description="Helical" evidence="6">
    <location>
        <begin position="209"/>
        <end position="227"/>
    </location>
</feature>
<feature type="transmembrane region" description="Helical" evidence="6">
    <location>
        <begin position="155"/>
        <end position="173"/>
    </location>
</feature>
<evidence type="ECO:0000256" key="1">
    <source>
        <dbReference type="ARBA" id="ARBA00004141"/>
    </source>
</evidence>
<evidence type="ECO:0000313" key="8">
    <source>
        <dbReference type="EMBL" id="GEO36799.1"/>
    </source>
</evidence>
<dbReference type="SUPFAM" id="SSF103481">
    <property type="entry name" value="Multidrug resistance efflux transporter EmrE"/>
    <property type="match status" value="2"/>
</dbReference>
<protein>
    <submittedName>
        <fullName evidence="8">Permease</fullName>
    </submittedName>
</protein>
<dbReference type="InterPro" id="IPR000620">
    <property type="entry name" value="EamA_dom"/>
</dbReference>
<feature type="transmembrane region" description="Helical" evidence="6">
    <location>
        <begin position="97"/>
        <end position="114"/>
    </location>
</feature>
<keyword evidence="5 6" id="KW-0472">Membrane</keyword>
<feature type="domain" description="EamA" evidence="7">
    <location>
        <begin position="17"/>
        <end position="87"/>
    </location>
</feature>
<proteinExistence type="inferred from homology"/>
<keyword evidence="9" id="KW-1185">Reference proteome</keyword>
<dbReference type="Proteomes" id="UP000321523">
    <property type="component" value="Unassembled WGS sequence"/>
</dbReference>
<gene>
    <name evidence="8" type="ORF">SAE02_09470</name>
</gene>
<evidence type="ECO:0000256" key="4">
    <source>
        <dbReference type="ARBA" id="ARBA00022989"/>
    </source>
</evidence>
<keyword evidence="4 6" id="KW-1133">Transmembrane helix</keyword>
<accession>A0A512DK06</accession>
<feature type="transmembrane region" description="Helical" evidence="6">
    <location>
        <begin position="126"/>
        <end position="143"/>
    </location>
</feature>
<sequence>MLLYARRQGRIRIARPGMVLMRAVISGSMAVCVFYALSRLPMSTAYSVQFSGPLFAAGLSTVVLGERVGWRRWIGIAVGFAGILIILRPGVTDFNSGYLASLAVAVLFACNAMILRTVGGGEPGGALVAAHVIGILGFSLPMLPSVYIEPDWPDLGWMFVTGLLMSSGHFFLVQALRWAPVSSVSAFQYTQLVWGLLFGVLLFDDFPDAMAVGGTVLVVGSAVYVGMAQPSSKTDEPVDI</sequence>
<organism evidence="8 9">
    <name type="scientific">Skermanella aerolata</name>
    <dbReference type="NCBI Taxonomy" id="393310"/>
    <lineage>
        <taxon>Bacteria</taxon>
        <taxon>Pseudomonadati</taxon>
        <taxon>Pseudomonadota</taxon>
        <taxon>Alphaproteobacteria</taxon>
        <taxon>Rhodospirillales</taxon>
        <taxon>Azospirillaceae</taxon>
        <taxon>Skermanella</taxon>
    </lineage>
</organism>
<evidence type="ECO:0000256" key="6">
    <source>
        <dbReference type="SAM" id="Phobius"/>
    </source>
</evidence>
<evidence type="ECO:0000313" key="9">
    <source>
        <dbReference type="Proteomes" id="UP000321523"/>
    </source>
</evidence>